<evidence type="ECO:0000259" key="1">
    <source>
        <dbReference type="PROSITE" id="PS50878"/>
    </source>
</evidence>
<comment type="caution">
    <text evidence="2">The sequence shown here is derived from an EMBL/GenBank/DDBJ whole genome shotgun (WGS) entry which is preliminary data.</text>
</comment>
<dbReference type="AlphaFoldDB" id="A0A6G0Z256"/>
<dbReference type="Proteomes" id="UP000478052">
    <property type="component" value="Unassembled WGS sequence"/>
</dbReference>
<gene>
    <name evidence="2" type="ORF">FWK35_00003809</name>
</gene>
<keyword evidence="3" id="KW-1185">Reference proteome</keyword>
<dbReference type="PROSITE" id="PS50878">
    <property type="entry name" value="RT_POL"/>
    <property type="match status" value="1"/>
</dbReference>
<name>A0A6G0Z256_APHCR</name>
<feature type="domain" description="Reverse transcriptase" evidence="1">
    <location>
        <begin position="1"/>
        <end position="90"/>
    </location>
</feature>
<evidence type="ECO:0000313" key="2">
    <source>
        <dbReference type="EMBL" id="KAF0764413.1"/>
    </source>
</evidence>
<dbReference type="OrthoDB" id="6630711at2759"/>
<organism evidence="2 3">
    <name type="scientific">Aphis craccivora</name>
    <name type="common">Cowpea aphid</name>
    <dbReference type="NCBI Taxonomy" id="307492"/>
    <lineage>
        <taxon>Eukaryota</taxon>
        <taxon>Metazoa</taxon>
        <taxon>Ecdysozoa</taxon>
        <taxon>Arthropoda</taxon>
        <taxon>Hexapoda</taxon>
        <taxon>Insecta</taxon>
        <taxon>Pterygota</taxon>
        <taxon>Neoptera</taxon>
        <taxon>Paraneoptera</taxon>
        <taxon>Hemiptera</taxon>
        <taxon>Sternorrhyncha</taxon>
        <taxon>Aphidomorpha</taxon>
        <taxon>Aphidoidea</taxon>
        <taxon>Aphididae</taxon>
        <taxon>Aphidini</taxon>
        <taxon>Aphis</taxon>
        <taxon>Aphis</taxon>
    </lineage>
</organism>
<reference evidence="2 3" key="1">
    <citation type="submission" date="2019-08" db="EMBL/GenBank/DDBJ databases">
        <title>Whole genome of Aphis craccivora.</title>
        <authorList>
            <person name="Voronova N.V."/>
            <person name="Shulinski R.S."/>
            <person name="Bandarenka Y.V."/>
            <person name="Zhorov D.G."/>
            <person name="Warner D."/>
        </authorList>
    </citation>
    <scope>NUCLEOTIDE SEQUENCE [LARGE SCALE GENOMIC DNA]</scope>
    <source>
        <strain evidence="2">180601</strain>
        <tissue evidence="2">Whole Body</tissue>
    </source>
</reference>
<proteinExistence type="predicted"/>
<dbReference type="EMBL" id="VUJU01001643">
    <property type="protein sequence ID" value="KAF0764413.1"/>
    <property type="molecule type" value="Genomic_DNA"/>
</dbReference>
<protein>
    <recommendedName>
        <fullName evidence="1">Reverse transcriptase domain-containing protein</fullName>
    </recommendedName>
</protein>
<dbReference type="InterPro" id="IPR000477">
    <property type="entry name" value="RT_dom"/>
</dbReference>
<sequence>MASCINLKASHITFSNSLRFCSLQHSSYNSNVSQGGILSPILYKMYASDQLTILNTSVADYAYDKVIVFINNDLLTVSTNQQNHLVPMKN</sequence>
<evidence type="ECO:0000313" key="3">
    <source>
        <dbReference type="Proteomes" id="UP000478052"/>
    </source>
</evidence>
<accession>A0A6G0Z256</accession>